<dbReference type="PRINTS" id="PR00033">
    <property type="entry name" value="HTHASNC"/>
</dbReference>
<dbReference type="InterPro" id="IPR011008">
    <property type="entry name" value="Dimeric_a/b-barrel"/>
</dbReference>
<dbReference type="SUPFAM" id="SSF54909">
    <property type="entry name" value="Dimeric alpha+beta barrel"/>
    <property type="match status" value="1"/>
</dbReference>
<name>A0A168XZ46_9PROT</name>
<dbReference type="GO" id="GO:0006355">
    <property type="term" value="P:regulation of DNA-templated transcription"/>
    <property type="evidence" value="ECO:0007669"/>
    <property type="project" value="UniProtKB-ARBA"/>
</dbReference>
<dbReference type="InterPro" id="IPR011991">
    <property type="entry name" value="ArsR-like_HTH"/>
</dbReference>
<dbReference type="SUPFAM" id="SSF46785">
    <property type="entry name" value="Winged helix' DNA-binding domain"/>
    <property type="match status" value="1"/>
</dbReference>
<dbReference type="EMBL" id="CP015285">
    <property type="protein sequence ID" value="ANC90517.1"/>
    <property type="molecule type" value="Genomic_DNA"/>
</dbReference>
<dbReference type="GO" id="GO:0043565">
    <property type="term" value="F:sequence-specific DNA binding"/>
    <property type="evidence" value="ECO:0007669"/>
    <property type="project" value="InterPro"/>
</dbReference>
<dbReference type="Pfam" id="PF01037">
    <property type="entry name" value="AsnC_trans_reg"/>
    <property type="match status" value="1"/>
</dbReference>
<dbReference type="OrthoDB" id="9813313at2"/>
<dbReference type="InterPro" id="IPR036388">
    <property type="entry name" value="WH-like_DNA-bd_sf"/>
</dbReference>
<keyword evidence="3" id="KW-0804">Transcription</keyword>
<dbReference type="RefSeq" id="WP_063633609.1">
    <property type="nucleotide sequence ID" value="NZ_CP015285.1"/>
</dbReference>
<dbReference type="AlphaFoldDB" id="A0A168XZ46"/>
<evidence type="ECO:0000256" key="1">
    <source>
        <dbReference type="ARBA" id="ARBA00023015"/>
    </source>
</evidence>
<protein>
    <submittedName>
        <fullName evidence="6">Lrp/AsnC family transcriptional regulator</fullName>
    </submittedName>
</protein>
<dbReference type="CDD" id="cd00090">
    <property type="entry name" value="HTH_ARSR"/>
    <property type="match status" value="1"/>
</dbReference>
<dbReference type="Gene3D" id="3.30.70.920">
    <property type="match status" value="1"/>
</dbReference>
<evidence type="ECO:0000313" key="7">
    <source>
        <dbReference type="Proteomes" id="UP000077405"/>
    </source>
</evidence>
<dbReference type="FunFam" id="1.10.10.10:FF:000186">
    <property type="entry name" value="AsnC family transcriptional regulator"/>
    <property type="match status" value="1"/>
</dbReference>
<keyword evidence="7" id="KW-1185">Reference proteome</keyword>
<accession>A0A168XZ46</accession>
<dbReference type="Proteomes" id="UP000077405">
    <property type="component" value="Chromosome"/>
</dbReference>
<feature type="compositionally biased region" description="Acidic residues" evidence="4">
    <location>
        <begin position="158"/>
        <end position="180"/>
    </location>
</feature>
<dbReference type="SMART" id="SM00344">
    <property type="entry name" value="HTH_ASNC"/>
    <property type="match status" value="1"/>
</dbReference>
<dbReference type="Pfam" id="PF13412">
    <property type="entry name" value="HTH_24"/>
    <property type="match status" value="1"/>
</dbReference>
<evidence type="ECO:0000256" key="3">
    <source>
        <dbReference type="ARBA" id="ARBA00023163"/>
    </source>
</evidence>
<dbReference type="InterPro" id="IPR036390">
    <property type="entry name" value="WH_DNA-bd_sf"/>
</dbReference>
<dbReference type="PANTHER" id="PTHR30154:SF34">
    <property type="entry name" value="TRANSCRIPTIONAL REGULATOR AZLB"/>
    <property type="match status" value="1"/>
</dbReference>
<feature type="region of interest" description="Disordered" evidence="4">
    <location>
        <begin position="149"/>
        <end position="188"/>
    </location>
</feature>
<feature type="domain" description="HTH asnC-type" evidence="5">
    <location>
        <begin position="6"/>
        <end position="67"/>
    </location>
</feature>
<evidence type="ECO:0000313" key="6">
    <source>
        <dbReference type="EMBL" id="ANC90517.1"/>
    </source>
</evidence>
<keyword evidence="1" id="KW-0805">Transcription regulation</keyword>
<dbReference type="InterPro" id="IPR019887">
    <property type="entry name" value="Tscrpt_reg_AsnC/Lrp_C"/>
</dbReference>
<organism evidence="6 7">
    <name type="scientific">Azospirillum humicireducens</name>
    <dbReference type="NCBI Taxonomy" id="1226968"/>
    <lineage>
        <taxon>Bacteria</taxon>
        <taxon>Pseudomonadati</taxon>
        <taxon>Pseudomonadota</taxon>
        <taxon>Alphaproteobacteria</taxon>
        <taxon>Rhodospirillales</taxon>
        <taxon>Azospirillaceae</taxon>
        <taxon>Azospirillum</taxon>
    </lineage>
</organism>
<dbReference type="STRING" id="1226968.A6A40_00520"/>
<sequence length="188" mass="21170">MRRVKLDRIDRRILRDLQNDGRMTNVELARRAGISAPPCLRRVRALEEAGFIRGYHADVNPDALGFGVTVFAQVGLSSQAEADLKKFEELVNSWPLVRECNMLAGEYDFVLKIVAEDWDDYQRFLTTKLTSAPNVAHVKSALSIRTSKHTPGVPIDVDSPDIPEGTEDDEDEDYVEDEAETPARATRR</sequence>
<dbReference type="KEGG" id="ahu:A6A40_00520"/>
<gene>
    <name evidence="6" type="ORF">A6A40_00520</name>
</gene>
<evidence type="ECO:0000259" key="5">
    <source>
        <dbReference type="PROSITE" id="PS50956"/>
    </source>
</evidence>
<dbReference type="InterPro" id="IPR019888">
    <property type="entry name" value="Tscrpt_reg_AsnC-like"/>
</dbReference>
<reference evidence="6 7" key="1">
    <citation type="journal article" date="2013" name="Int. J. Syst. Evol. Microbiol.">
        <title>Azospirillum humicireducens sp. nov., a nitrogen-fixing bacterium isolated from a microbial fuel cell.</title>
        <authorList>
            <person name="Zhou S."/>
            <person name="Han L."/>
            <person name="Wang Y."/>
            <person name="Yang G."/>
            <person name="Zhuang L."/>
            <person name="Hu P."/>
        </authorList>
    </citation>
    <scope>NUCLEOTIDE SEQUENCE [LARGE SCALE GENOMIC DNA]</scope>
    <source>
        <strain evidence="6 7">SgZ-5</strain>
    </source>
</reference>
<proteinExistence type="predicted"/>
<keyword evidence="2" id="KW-0238">DNA-binding</keyword>
<evidence type="ECO:0000256" key="4">
    <source>
        <dbReference type="SAM" id="MobiDB-lite"/>
    </source>
</evidence>
<dbReference type="PROSITE" id="PS50956">
    <property type="entry name" value="HTH_ASNC_2"/>
    <property type="match status" value="1"/>
</dbReference>
<dbReference type="PANTHER" id="PTHR30154">
    <property type="entry name" value="LEUCINE-RESPONSIVE REGULATORY PROTEIN"/>
    <property type="match status" value="1"/>
</dbReference>
<dbReference type="GO" id="GO:0043200">
    <property type="term" value="P:response to amino acid"/>
    <property type="evidence" value="ECO:0007669"/>
    <property type="project" value="TreeGrafter"/>
</dbReference>
<dbReference type="InterPro" id="IPR000485">
    <property type="entry name" value="AsnC-type_HTH_dom"/>
</dbReference>
<dbReference type="Gene3D" id="1.10.10.10">
    <property type="entry name" value="Winged helix-like DNA-binding domain superfamily/Winged helix DNA-binding domain"/>
    <property type="match status" value="1"/>
</dbReference>
<evidence type="ECO:0000256" key="2">
    <source>
        <dbReference type="ARBA" id="ARBA00023125"/>
    </source>
</evidence>
<dbReference type="GO" id="GO:0005829">
    <property type="term" value="C:cytosol"/>
    <property type="evidence" value="ECO:0007669"/>
    <property type="project" value="TreeGrafter"/>
</dbReference>